<dbReference type="PANTHER" id="PTHR35457">
    <property type="entry name" value="HEME A SYNTHASE"/>
    <property type="match status" value="1"/>
</dbReference>
<protein>
    <recommendedName>
        <fullName evidence="15">Cytochrome oxidase assembly protein</fullName>
    </recommendedName>
</protein>
<dbReference type="RefSeq" id="WP_081656686.1">
    <property type="nucleotide sequence ID" value="NZ_CP010848.1"/>
</dbReference>
<keyword evidence="2" id="KW-1003">Cell membrane</keyword>
<proteinExistence type="predicted"/>
<keyword evidence="3 12" id="KW-0812">Transmembrane</keyword>
<keyword evidence="9 12" id="KW-0472">Membrane</keyword>
<keyword evidence="10" id="KW-1015">Disulfide bond</keyword>
<feature type="transmembrane region" description="Helical" evidence="12">
    <location>
        <begin position="21"/>
        <end position="40"/>
    </location>
</feature>
<evidence type="ECO:0000256" key="3">
    <source>
        <dbReference type="ARBA" id="ARBA00022692"/>
    </source>
</evidence>
<keyword evidence="7" id="KW-0408">Iron</keyword>
<evidence type="ECO:0000256" key="7">
    <source>
        <dbReference type="ARBA" id="ARBA00023004"/>
    </source>
</evidence>
<dbReference type="GO" id="GO:0046872">
    <property type="term" value="F:metal ion binding"/>
    <property type="evidence" value="ECO:0007669"/>
    <property type="project" value="UniProtKB-KW"/>
</dbReference>
<feature type="transmembrane region" description="Helical" evidence="12">
    <location>
        <begin position="249"/>
        <end position="269"/>
    </location>
</feature>
<evidence type="ECO:0008006" key="15">
    <source>
        <dbReference type="Google" id="ProtNLM"/>
    </source>
</evidence>
<dbReference type="GO" id="GO:0016020">
    <property type="term" value="C:membrane"/>
    <property type="evidence" value="ECO:0007669"/>
    <property type="project" value="UniProtKB-SubCell"/>
</dbReference>
<reference evidence="13 14" key="1">
    <citation type="submission" date="2018-02" db="EMBL/GenBank/DDBJ databases">
        <title>Bacteriophage NCPPB3778 and a type I-E CRISPR drive the evolution of the US Biological Select Agent, Rathayibacter toxicus.</title>
        <authorList>
            <person name="Davis E.W.II."/>
            <person name="Tabima J.F."/>
            <person name="Weisberg A.J."/>
            <person name="Lopes L.D."/>
            <person name="Wiseman M.S."/>
            <person name="Wiseman M.S."/>
            <person name="Pupko T."/>
            <person name="Belcher M.S."/>
            <person name="Sechler A.J."/>
            <person name="Tancos M.A."/>
            <person name="Schroeder B.K."/>
            <person name="Murray T.D."/>
            <person name="Luster D.G."/>
            <person name="Schneider W.L."/>
            <person name="Rogers E."/>
            <person name="Andreote F.D."/>
            <person name="Grunwald N.J."/>
            <person name="Putnam M.L."/>
            <person name="Chang J.H."/>
        </authorList>
    </citation>
    <scope>NUCLEOTIDE SEQUENCE [LARGE SCALE GENOMIC DNA]</scope>
    <source>
        <strain evidence="13 14">FH99</strain>
    </source>
</reference>
<feature type="transmembrane region" description="Helical" evidence="12">
    <location>
        <begin position="78"/>
        <end position="96"/>
    </location>
</feature>
<keyword evidence="4" id="KW-0479">Metal-binding</keyword>
<evidence type="ECO:0000256" key="6">
    <source>
        <dbReference type="ARBA" id="ARBA00023002"/>
    </source>
</evidence>
<comment type="subcellular location">
    <subcellularLocation>
        <location evidence="1">Membrane</location>
        <topology evidence="1">Multi-pass membrane protein</topology>
    </subcellularLocation>
</comment>
<comment type="pathway">
    <text evidence="11">Porphyrin-containing compound metabolism.</text>
</comment>
<feature type="transmembrane region" description="Helical" evidence="12">
    <location>
        <begin position="134"/>
        <end position="153"/>
    </location>
</feature>
<dbReference type="InterPro" id="IPR050450">
    <property type="entry name" value="COX15/CtaA_HemeA_synthase"/>
</dbReference>
<dbReference type="Proteomes" id="UP000237966">
    <property type="component" value="Unassembled WGS sequence"/>
</dbReference>
<name>A0A2S5Y7I2_9MICO</name>
<evidence type="ECO:0000313" key="13">
    <source>
        <dbReference type="EMBL" id="PPI15411.1"/>
    </source>
</evidence>
<dbReference type="PANTHER" id="PTHR35457:SF1">
    <property type="entry name" value="HEME A SYNTHASE"/>
    <property type="match status" value="1"/>
</dbReference>
<dbReference type="GeneID" id="93667015"/>
<dbReference type="InterPro" id="IPR003780">
    <property type="entry name" value="COX15/CtaA_fam"/>
</dbReference>
<keyword evidence="8" id="KW-0350">Heme biosynthesis</keyword>
<feature type="transmembrane region" description="Helical" evidence="12">
    <location>
        <begin position="108"/>
        <end position="128"/>
    </location>
</feature>
<evidence type="ECO:0000256" key="2">
    <source>
        <dbReference type="ARBA" id="ARBA00022475"/>
    </source>
</evidence>
<evidence type="ECO:0000256" key="12">
    <source>
        <dbReference type="SAM" id="Phobius"/>
    </source>
</evidence>
<dbReference type="EMBL" id="PSWU01000007">
    <property type="protein sequence ID" value="PPI15411.1"/>
    <property type="molecule type" value="Genomic_DNA"/>
</dbReference>
<dbReference type="Pfam" id="PF02628">
    <property type="entry name" value="COX15-CtaA"/>
    <property type="match status" value="1"/>
</dbReference>
<feature type="transmembrane region" description="Helical" evidence="12">
    <location>
        <begin position="215"/>
        <end position="237"/>
    </location>
</feature>
<organism evidence="13 14">
    <name type="scientific">Rathayibacter toxicus</name>
    <dbReference type="NCBI Taxonomy" id="145458"/>
    <lineage>
        <taxon>Bacteria</taxon>
        <taxon>Bacillati</taxon>
        <taxon>Actinomycetota</taxon>
        <taxon>Actinomycetes</taxon>
        <taxon>Micrococcales</taxon>
        <taxon>Microbacteriaceae</taxon>
        <taxon>Rathayibacter</taxon>
    </lineage>
</organism>
<dbReference type="GO" id="GO:0006784">
    <property type="term" value="P:heme A biosynthetic process"/>
    <property type="evidence" value="ECO:0007669"/>
    <property type="project" value="InterPro"/>
</dbReference>
<feature type="transmembrane region" description="Helical" evidence="12">
    <location>
        <begin position="173"/>
        <end position="195"/>
    </location>
</feature>
<keyword evidence="6" id="KW-0560">Oxidoreductase</keyword>
<sequence>MVTPFSLLAQRVTLSPRSLRWGSTASLVASILIIFFGGIVRLTGSGLGCPTWPACEADSFTTTPELGIHGFIEFANRAFTGVLVIAVGWAITAARLQKPRDRTITRLAWSQFWLVVVNAVAGGATVHSGLNPSLVAGHFVLAIALLTTTALTWHRAHSSQSVVAEPDRLTRGVSIALVVVTLLVILVGTLVTGTGPHAGDSAKVPRMQFHWESVTVVHGVLGTASLLLGLVLLTLLSRSAGTELASRRVLTFVVVVVLQAFVGVAQSLLALPEALVSLHLLGSAVVWVGALRVLLEVNPRLFMVRTQHQRVVEERHAPRDPALVRGSRE</sequence>
<evidence type="ECO:0000313" key="14">
    <source>
        <dbReference type="Proteomes" id="UP000237966"/>
    </source>
</evidence>
<evidence type="ECO:0000256" key="10">
    <source>
        <dbReference type="ARBA" id="ARBA00023157"/>
    </source>
</evidence>
<evidence type="ECO:0000256" key="4">
    <source>
        <dbReference type="ARBA" id="ARBA00022723"/>
    </source>
</evidence>
<comment type="caution">
    <text evidence="13">The sequence shown here is derived from an EMBL/GenBank/DDBJ whole genome shotgun (WGS) entry which is preliminary data.</text>
</comment>
<feature type="transmembrane region" description="Helical" evidence="12">
    <location>
        <begin position="275"/>
        <end position="295"/>
    </location>
</feature>
<evidence type="ECO:0000256" key="9">
    <source>
        <dbReference type="ARBA" id="ARBA00023136"/>
    </source>
</evidence>
<accession>A0A2S5Y7I2</accession>
<evidence type="ECO:0000256" key="11">
    <source>
        <dbReference type="ARBA" id="ARBA00023444"/>
    </source>
</evidence>
<keyword evidence="5 12" id="KW-1133">Transmembrane helix</keyword>
<evidence type="ECO:0000256" key="8">
    <source>
        <dbReference type="ARBA" id="ARBA00023133"/>
    </source>
</evidence>
<gene>
    <name evidence="13" type="ORF">C5C51_06510</name>
</gene>
<dbReference type="GO" id="GO:0016491">
    <property type="term" value="F:oxidoreductase activity"/>
    <property type="evidence" value="ECO:0007669"/>
    <property type="project" value="UniProtKB-KW"/>
</dbReference>
<evidence type="ECO:0000256" key="5">
    <source>
        <dbReference type="ARBA" id="ARBA00022989"/>
    </source>
</evidence>
<dbReference type="OrthoDB" id="5241540at2"/>
<evidence type="ECO:0000256" key="1">
    <source>
        <dbReference type="ARBA" id="ARBA00004141"/>
    </source>
</evidence>
<dbReference type="AlphaFoldDB" id="A0A2S5Y7I2"/>